<gene>
    <name evidence="6" type="ORF">CBO05C_2116</name>
</gene>
<evidence type="ECO:0000256" key="1">
    <source>
        <dbReference type="ARBA" id="ARBA00018672"/>
    </source>
</evidence>
<evidence type="ECO:0000256" key="4">
    <source>
        <dbReference type="PROSITE-ProRule" id="PRU00169"/>
    </source>
</evidence>
<feature type="domain" description="Response regulatory" evidence="5">
    <location>
        <begin position="3"/>
        <end position="118"/>
    </location>
</feature>
<reference evidence="6" key="1">
    <citation type="submission" date="2013-10" db="EMBL/GenBank/DDBJ databases">
        <title>Draft genome sequence of Clostridium botulinum type B strain Osaka05.</title>
        <authorList>
            <person name="Sakaguchi Y."/>
            <person name="Hosomi K."/>
            <person name="Uchiyama J."/>
            <person name="Ogura Y."/>
            <person name="Sakaguchi M."/>
            <person name="Kohda T."/>
            <person name="Mukamoto M."/>
            <person name="Misawa N."/>
            <person name="Matsuzaki S."/>
            <person name="Hayashi T."/>
            <person name="Kozaki S."/>
        </authorList>
    </citation>
    <scope>NUCLEOTIDE SEQUENCE</scope>
    <source>
        <strain evidence="6">Osaka05</strain>
    </source>
</reference>
<dbReference type="GO" id="GO:0000160">
    <property type="term" value="P:phosphorelay signal transduction system"/>
    <property type="evidence" value="ECO:0007669"/>
    <property type="project" value="InterPro"/>
</dbReference>
<dbReference type="SUPFAM" id="SSF52172">
    <property type="entry name" value="CheY-like"/>
    <property type="match status" value="2"/>
</dbReference>
<proteinExistence type="predicted"/>
<dbReference type="PANTHER" id="PTHR44591">
    <property type="entry name" value="STRESS RESPONSE REGULATOR PROTEIN 1"/>
    <property type="match status" value="1"/>
</dbReference>
<dbReference type="Pfam" id="PF00072">
    <property type="entry name" value="Response_reg"/>
    <property type="match status" value="2"/>
</dbReference>
<accession>A0A0S6U663</accession>
<dbReference type="PANTHER" id="PTHR44591:SF23">
    <property type="entry name" value="CHEY SUBFAMILY"/>
    <property type="match status" value="1"/>
</dbReference>
<comment type="caution">
    <text evidence="4">Lacks conserved residue(s) required for the propagation of feature annotation.</text>
</comment>
<sequence>MYTVLHIEQSDFFCKMVENILREKNYDYIATDSFNEAYNLIKEYDIDLIITSLYGKGGNIEDFIKNIGYMDSNEIPIFIVTSDNDHEKKKNLLNLGVFDYLLKDDLKEEITKHVDAVFQDDEYMKNLKEAKIAIIDDNSFDCTLEKDMLARYGIQNVDYYNSGKELFNSNKKYDMYLIDMVLENEFGKTLIRQIRRNNINSSIIAVTVLDNNKTLSNILNCGADDIINKPLDENLFIAKLKSNIRIYTLNKKIKSILKEMKNK</sequence>
<keyword evidence="2 4" id="KW-0597">Phosphoprotein</keyword>
<evidence type="ECO:0000256" key="2">
    <source>
        <dbReference type="ARBA" id="ARBA00022553"/>
    </source>
</evidence>
<feature type="domain" description="Response regulatory" evidence="5">
    <location>
        <begin position="131"/>
        <end position="244"/>
    </location>
</feature>
<dbReference type="PROSITE" id="PS50110">
    <property type="entry name" value="RESPONSE_REGULATORY"/>
    <property type="match status" value="2"/>
</dbReference>
<organism evidence="6">
    <name type="scientific">Clostridium botulinum B str. Osaka05</name>
    <dbReference type="NCBI Taxonomy" id="1407017"/>
    <lineage>
        <taxon>Bacteria</taxon>
        <taxon>Bacillati</taxon>
        <taxon>Bacillota</taxon>
        <taxon>Clostridia</taxon>
        <taxon>Eubacteriales</taxon>
        <taxon>Clostridiaceae</taxon>
        <taxon>Clostridium</taxon>
    </lineage>
</organism>
<dbReference type="InterPro" id="IPR011006">
    <property type="entry name" value="CheY-like_superfamily"/>
</dbReference>
<comment type="function">
    <text evidence="3">May play the central regulatory role in sporulation. It may be an element of the effector pathway responsible for the activation of sporulation genes in response to nutritional stress. Spo0A may act in concert with spo0H (a sigma factor) to control the expression of some genes that are critical to the sporulation process.</text>
</comment>
<dbReference type="AlphaFoldDB" id="A0A0S6U663"/>
<dbReference type="HOGENOM" id="CLU_1080539_0_0_9"/>
<dbReference type="Gene3D" id="3.40.50.2300">
    <property type="match status" value="2"/>
</dbReference>
<evidence type="ECO:0000259" key="5">
    <source>
        <dbReference type="PROSITE" id="PS50110"/>
    </source>
</evidence>
<protein>
    <recommendedName>
        <fullName evidence="1">Stage 0 sporulation protein A homolog</fullName>
    </recommendedName>
</protein>
<name>A0A0S6U663_CLOBO</name>
<evidence type="ECO:0000313" key="6">
    <source>
        <dbReference type="EMBL" id="GAE02426.1"/>
    </source>
</evidence>
<feature type="modified residue" description="4-aspartylphosphate" evidence="4">
    <location>
        <position position="179"/>
    </location>
</feature>
<dbReference type="EMBL" id="DF384213">
    <property type="protein sequence ID" value="GAE02426.1"/>
    <property type="molecule type" value="Genomic_DNA"/>
</dbReference>
<dbReference type="SMART" id="SM00448">
    <property type="entry name" value="REC"/>
    <property type="match status" value="2"/>
</dbReference>
<dbReference type="Proteomes" id="UP000054164">
    <property type="component" value="Unassembled WGS sequence"/>
</dbReference>
<dbReference type="InterPro" id="IPR050595">
    <property type="entry name" value="Bact_response_regulator"/>
</dbReference>
<dbReference type="RefSeq" id="WP_030035207.1">
    <property type="nucleotide sequence ID" value="NZ_DF384213.1"/>
</dbReference>
<dbReference type="CDD" id="cd00156">
    <property type="entry name" value="REC"/>
    <property type="match status" value="2"/>
</dbReference>
<evidence type="ECO:0000256" key="3">
    <source>
        <dbReference type="ARBA" id="ARBA00024867"/>
    </source>
</evidence>
<dbReference type="InterPro" id="IPR001789">
    <property type="entry name" value="Sig_transdc_resp-reg_receiver"/>
</dbReference>